<name>A0A813T305_9BILA</name>
<dbReference type="OrthoDB" id="10014196at2759"/>
<dbReference type="AlphaFoldDB" id="A0A813T305"/>
<dbReference type="EMBL" id="CAJOBA010000194">
    <property type="protein sequence ID" value="CAF3512851.1"/>
    <property type="molecule type" value="Genomic_DNA"/>
</dbReference>
<dbReference type="Proteomes" id="UP000681722">
    <property type="component" value="Unassembled WGS sequence"/>
</dbReference>
<dbReference type="EMBL" id="CAJNOQ010000457">
    <property type="protein sequence ID" value="CAF0803531.1"/>
    <property type="molecule type" value="Genomic_DNA"/>
</dbReference>
<dbReference type="EMBL" id="CAJNOK010000194">
    <property type="protein sequence ID" value="CAF0736114.1"/>
    <property type="molecule type" value="Genomic_DNA"/>
</dbReference>
<gene>
    <name evidence="2" type="ORF">GPM918_LOCUS3647</name>
    <name evidence="1" type="ORF">OVA965_LOCUS1149</name>
    <name evidence="4" type="ORF">SRO942_LOCUS3647</name>
    <name evidence="3" type="ORF">TMI583_LOCUS1150</name>
</gene>
<keyword evidence="5" id="KW-1185">Reference proteome</keyword>
<evidence type="ECO:0000313" key="3">
    <source>
        <dbReference type="EMBL" id="CAF3512851.1"/>
    </source>
</evidence>
<evidence type="ECO:0000313" key="2">
    <source>
        <dbReference type="EMBL" id="CAF0803531.1"/>
    </source>
</evidence>
<comment type="caution">
    <text evidence="2">The sequence shown here is derived from an EMBL/GenBank/DDBJ whole genome shotgun (WGS) entry which is preliminary data.</text>
</comment>
<organism evidence="2 5">
    <name type="scientific">Didymodactylos carnosus</name>
    <dbReference type="NCBI Taxonomy" id="1234261"/>
    <lineage>
        <taxon>Eukaryota</taxon>
        <taxon>Metazoa</taxon>
        <taxon>Spiralia</taxon>
        <taxon>Gnathifera</taxon>
        <taxon>Rotifera</taxon>
        <taxon>Eurotatoria</taxon>
        <taxon>Bdelloidea</taxon>
        <taxon>Philodinida</taxon>
        <taxon>Philodinidae</taxon>
        <taxon>Didymodactylos</taxon>
    </lineage>
</organism>
<dbReference type="EMBL" id="CAJOBC010000457">
    <property type="protein sequence ID" value="CAF3588781.1"/>
    <property type="molecule type" value="Genomic_DNA"/>
</dbReference>
<accession>A0A813T305</accession>
<evidence type="ECO:0000313" key="1">
    <source>
        <dbReference type="EMBL" id="CAF0736114.1"/>
    </source>
</evidence>
<protein>
    <submittedName>
        <fullName evidence="2">Uncharacterized protein</fullName>
    </submittedName>
</protein>
<dbReference type="Proteomes" id="UP000682733">
    <property type="component" value="Unassembled WGS sequence"/>
</dbReference>
<proteinExistence type="predicted"/>
<evidence type="ECO:0000313" key="4">
    <source>
        <dbReference type="EMBL" id="CAF3588781.1"/>
    </source>
</evidence>
<sequence>MEVSQYVPTSCVPVPANTTFHVYSHYGNENIEECQMCRFLLNNNVRLHPTLQSLVSNRTDKKQIQSNTVSFPTIRFQQSPQQQQRYFPPIEKQKLKISNKLRKQMQPVENELYIIKELVTNEEEDAAIADICLKDPSIDLIILVNGNDQRETDENDEILYVRLTEE</sequence>
<reference evidence="2" key="1">
    <citation type="submission" date="2021-02" db="EMBL/GenBank/DDBJ databases">
        <authorList>
            <person name="Nowell W R."/>
        </authorList>
    </citation>
    <scope>NUCLEOTIDE SEQUENCE</scope>
</reference>
<evidence type="ECO:0000313" key="5">
    <source>
        <dbReference type="Proteomes" id="UP000663829"/>
    </source>
</evidence>
<dbReference type="Proteomes" id="UP000677228">
    <property type="component" value="Unassembled WGS sequence"/>
</dbReference>
<dbReference type="Proteomes" id="UP000663829">
    <property type="component" value="Unassembled WGS sequence"/>
</dbReference>